<feature type="domain" description="Mycothiol-dependent maleylpyruvate isomerase metal-binding" evidence="2">
    <location>
        <begin position="18"/>
        <end position="123"/>
    </location>
</feature>
<reference evidence="3" key="1">
    <citation type="submission" date="2021-06" db="EMBL/GenBank/DDBJ databases">
        <title>Complete genome sequence of Nocardioides sp. G188.</title>
        <authorList>
            <person name="Im W.-T."/>
        </authorList>
    </citation>
    <scope>NUCLEOTIDE SEQUENCE</scope>
    <source>
        <strain evidence="3">G188</strain>
    </source>
</reference>
<dbReference type="EMBL" id="CP077062">
    <property type="protein sequence ID" value="QWZ08761.1"/>
    <property type="molecule type" value="Genomic_DNA"/>
</dbReference>
<evidence type="ECO:0000313" key="3">
    <source>
        <dbReference type="EMBL" id="QWZ08761.1"/>
    </source>
</evidence>
<dbReference type="Pfam" id="PF11716">
    <property type="entry name" value="MDMPI_N"/>
    <property type="match status" value="1"/>
</dbReference>
<dbReference type="InterPro" id="IPR024344">
    <property type="entry name" value="MDMPI_metal-binding"/>
</dbReference>
<evidence type="ECO:0000259" key="2">
    <source>
        <dbReference type="Pfam" id="PF11716"/>
    </source>
</evidence>
<keyword evidence="4" id="KW-1185">Reference proteome</keyword>
<gene>
    <name evidence="3" type="ORF">KRR39_02580</name>
</gene>
<accession>A0A975SZK2</accession>
<evidence type="ECO:0000256" key="1">
    <source>
        <dbReference type="SAM" id="MobiDB-lite"/>
    </source>
</evidence>
<protein>
    <submittedName>
        <fullName evidence="3">Maleylpyruvate isomerase N-terminal domain-containing protein</fullName>
    </submittedName>
</protein>
<feature type="compositionally biased region" description="Gly residues" evidence="1">
    <location>
        <begin position="154"/>
        <end position="165"/>
    </location>
</feature>
<dbReference type="GO" id="GO:0016853">
    <property type="term" value="F:isomerase activity"/>
    <property type="evidence" value="ECO:0007669"/>
    <property type="project" value="UniProtKB-KW"/>
</dbReference>
<dbReference type="AlphaFoldDB" id="A0A975SZK2"/>
<evidence type="ECO:0000313" key="4">
    <source>
        <dbReference type="Proteomes" id="UP000683575"/>
    </source>
</evidence>
<feature type="compositionally biased region" description="Low complexity" evidence="1">
    <location>
        <begin position="176"/>
        <end position="197"/>
    </location>
</feature>
<organism evidence="3 4">
    <name type="scientific">Nocardioides panacis</name>
    <dbReference type="NCBI Taxonomy" id="2849501"/>
    <lineage>
        <taxon>Bacteria</taxon>
        <taxon>Bacillati</taxon>
        <taxon>Actinomycetota</taxon>
        <taxon>Actinomycetes</taxon>
        <taxon>Propionibacteriales</taxon>
        <taxon>Nocardioidaceae</taxon>
        <taxon>Nocardioides</taxon>
    </lineage>
</organism>
<dbReference type="KEGG" id="nps:KRR39_02580"/>
<dbReference type="GO" id="GO:0046872">
    <property type="term" value="F:metal ion binding"/>
    <property type="evidence" value="ECO:0007669"/>
    <property type="project" value="InterPro"/>
</dbReference>
<feature type="region of interest" description="Disordered" evidence="1">
    <location>
        <begin position="70"/>
        <end position="197"/>
    </location>
</feature>
<dbReference type="Proteomes" id="UP000683575">
    <property type="component" value="Chromosome"/>
</dbReference>
<keyword evidence="3" id="KW-0413">Isomerase</keyword>
<feature type="compositionally biased region" description="Basic residues" evidence="1">
    <location>
        <begin position="120"/>
        <end position="129"/>
    </location>
</feature>
<proteinExistence type="predicted"/>
<sequence length="197" mass="20269">MTHRRPTAAVEAVVVLSRALDQAGDVLAAVHPDQLARPTPCADWDVARLIGHLVGAPVRFLQMARGGEPDWSAVPPAGHRGLGGGLPVPRRRPDPPLAPGRGRGGRRAGGLADRGDRRAHLGRGPRHRSAGPAAAGGRRARAGVHVGDADPGEPRGGVRAGGAGAGRRPRLRPARGVRGSSPRASLARRASGRPAPE</sequence>
<name>A0A975SZK2_9ACTN</name>